<protein>
    <submittedName>
        <fullName evidence="1">Uncharacterized protein</fullName>
    </submittedName>
</protein>
<name>A0A382AU79_9ZZZZ</name>
<dbReference type="EMBL" id="UINC01026791">
    <property type="protein sequence ID" value="SVB04871.1"/>
    <property type="molecule type" value="Genomic_DNA"/>
</dbReference>
<proteinExistence type="predicted"/>
<reference evidence="1" key="1">
    <citation type="submission" date="2018-05" db="EMBL/GenBank/DDBJ databases">
        <authorList>
            <person name="Lanie J.A."/>
            <person name="Ng W.-L."/>
            <person name="Kazmierczak K.M."/>
            <person name="Andrzejewski T.M."/>
            <person name="Davidsen T.M."/>
            <person name="Wayne K.J."/>
            <person name="Tettelin H."/>
            <person name="Glass J.I."/>
            <person name="Rusch D."/>
            <person name="Podicherti R."/>
            <person name="Tsui H.-C.T."/>
            <person name="Winkler M.E."/>
        </authorList>
    </citation>
    <scope>NUCLEOTIDE SEQUENCE</scope>
</reference>
<gene>
    <name evidence="1" type="ORF">METZ01_LOCUS157725</name>
</gene>
<organism evidence="1">
    <name type="scientific">marine metagenome</name>
    <dbReference type="NCBI Taxonomy" id="408172"/>
    <lineage>
        <taxon>unclassified sequences</taxon>
        <taxon>metagenomes</taxon>
        <taxon>ecological metagenomes</taxon>
    </lineage>
</organism>
<feature type="non-terminal residue" evidence="1">
    <location>
        <position position="1"/>
    </location>
</feature>
<evidence type="ECO:0000313" key="1">
    <source>
        <dbReference type="EMBL" id="SVB04871.1"/>
    </source>
</evidence>
<accession>A0A382AU79</accession>
<sequence>VNENKRLLFFSVLIMLIGSSSSTLAKPESFSVSWDREWLNVGDASKNEPIYPSTYTINYGHELNDLFSIGLYGTKKVEEDGILLSCLGSACVDGVYDIAIDSEYGAQLSMSLPLSQRNSLSTSIGISRINLSTNLKLHYFDYNANLQSEVFSFKDEETFKTASINFSRDILPILSFSLGWNLLNDGHQSYGSYGAYLNGFYPVIDFHKGGFIYVSLGYNVSEVRSELSTTATGEKEKLDKKKGFFTLAGFEMFLTDNGSIYIEIGKYPNKDSNLGDIFSIGYNYTF</sequence>
<dbReference type="AlphaFoldDB" id="A0A382AU79"/>